<keyword evidence="2" id="KW-0732">Signal</keyword>
<feature type="compositionally biased region" description="Basic and acidic residues" evidence="1">
    <location>
        <begin position="359"/>
        <end position="373"/>
    </location>
</feature>
<dbReference type="GeneID" id="19467722"/>
<feature type="compositionally biased region" description="Basic residues" evidence="1">
    <location>
        <begin position="386"/>
        <end position="396"/>
    </location>
</feature>
<proteinExistence type="predicted"/>
<reference evidence="3 4" key="1">
    <citation type="journal article" date="2013" name="BMC Genomics">
        <title>Genomics-driven discovery of the pneumocandin biosynthetic gene cluster in the fungus Glarea lozoyensis.</title>
        <authorList>
            <person name="Chen L."/>
            <person name="Yue Q."/>
            <person name="Zhang X."/>
            <person name="Xiang M."/>
            <person name="Wang C."/>
            <person name="Li S."/>
            <person name="Che Y."/>
            <person name="Ortiz-Lopez F.J."/>
            <person name="Bills G.F."/>
            <person name="Liu X."/>
            <person name="An Z."/>
        </authorList>
    </citation>
    <scope>NUCLEOTIDE SEQUENCE [LARGE SCALE GENOMIC DNA]</scope>
    <source>
        <strain evidence="4">ATCC 20868 / MF5171</strain>
    </source>
</reference>
<dbReference type="OrthoDB" id="42525at2759"/>
<dbReference type="HOGENOM" id="CLU_013484_0_0_1"/>
<feature type="region of interest" description="Disordered" evidence="1">
    <location>
        <begin position="550"/>
        <end position="571"/>
    </location>
</feature>
<dbReference type="EMBL" id="KE145352">
    <property type="protein sequence ID" value="EPE36511.1"/>
    <property type="molecule type" value="Genomic_DNA"/>
</dbReference>
<dbReference type="OMA" id="QYFITGQ"/>
<name>S3DX19_GLAL2</name>
<feature type="region of interest" description="Disordered" evidence="1">
    <location>
        <begin position="308"/>
        <end position="479"/>
    </location>
</feature>
<feature type="chain" id="PRO_5004519939" evidence="2">
    <location>
        <begin position="27"/>
        <end position="915"/>
    </location>
</feature>
<evidence type="ECO:0000256" key="2">
    <source>
        <dbReference type="SAM" id="SignalP"/>
    </source>
</evidence>
<protein>
    <submittedName>
        <fullName evidence="3">Uncharacterized protein</fullName>
    </submittedName>
</protein>
<feature type="signal peptide" evidence="2">
    <location>
        <begin position="1"/>
        <end position="26"/>
    </location>
</feature>
<feature type="compositionally biased region" description="Basic and acidic residues" evidence="1">
    <location>
        <begin position="320"/>
        <end position="342"/>
    </location>
</feature>
<accession>S3DX19</accession>
<dbReference type="Proteomes" id="UP000016922">
    <property type="component" value="Unassembled WGS sequence"/>
</dbReference>
<feature type="compositionally biased region" description="Polar residues" evidence="1">
    <location>
        <begin position="308"/>
        <end position="319"/>
    </location>
</feature>
<keyword evidence="4" id="KW-1185">Reference proteome</keyword>
<gene>
    <name evidence="3" type="ORF">GLAREA_08674</name>
</gene>
<organism evidence="3 4">
    <name type="scientific">Glarea lozoyensis (strain ATCC 20868 / MF5171)</name>
    <dbReference type="NCBI Taxonomy" id="1116229"/>
    <lineage>
        <taxon>Eukaryota</taxon>
        <taxon>Fungi</taxon>
        <taxon>Dikarya</taxon>
        <taxon>Ascomycota</taxon>
        <taxon>Pezizomycotina</taxon>
        <taxon>Leotiomycetes</taxon>
        <taxon>Helotiales</taxon>
        <taxon>Helotiaceae</taxon>
        <taxon>Glarea</taxon>
    </lineage>
</organism>
<dbReference type="KEGG" id="glz:GLAREA_08674"/>
<evidence type="ECO:0000256" key="1">
    <source>
        <dbReference type="SAM" id="MobiDB-lite"/>
    </source>
</evidence>
<evidence type="ECO:0000313" key="3">
    <source>
        <dbReference type="EMBL" id="EPE36511.1"/>
    </source>
</evidence>
<dbReference type="AlphaFoldDB" id="S3DX19"/>
<evidence type="ECO:0000313" key="4">
    <source>
        <dbReference type="Proteomes" id="UP000016922"/>
    </source>
</evidence>
<sequence length="915" mass="102956">MDASTITAIAALIVAIIAFLVACAQATQQYFITGQNIRLCDSVVFADMPGQGRRIWETRQWRFRVVYQIPVISLPSSFWPRTSSVRFAERRWGLPDLSGRGVAGEFGGIGDANGFEVVGGAKMGGGGVEIRQPFIAESEEEFSGDDEGPKSKAVGPRTGEAAWVSAIHYSCWQDVRYDLVERDVDRCPSDLPSVPMPLSMRDVVVMALATGMNCTDASFAGRTISMQGAAGILTTSQHPVLGPLIHFTPGDTRLLHGIVSSGIIPLHWLYRTWDACPVSNRHFTLSQRRHVEKTAGIWIHRIRSSTATTRNSLAAQTPGTKKENRNKSGERKKIVVDDKLDDPPSAGIFIQPPLSQRGGFHDGRWSLRVHDPRSQMTIISPPASKRPTRSRARKSRRESSHGATGFYENVLPEPKLPEEDPRPQPTKKPYQATVEDMDPDESEPQQQDSSSKHKSRSHNMTVTSSHGGIHSRIKPIGKMADPQETLRREIVQKQMERNAKAAKVADDEVMVDEINQSGRTTKAESERLLLEWGVKQTKPLTEEELKAIEREKERQKQRKAREQRDEERQKRNEENYNVDYAYGRVNWFWLSQTDIVPGYWATPWRNFQALTPDVCSGAEIIILNALSGFTDSNSLRYVDHWKGLDEPAMNWVLHGRPTFPGYALNARGGVVCSGDYPAVKVDVFKDMIPALELYKSYDYQIRRDRRMTTRSCQKELLELMRLDAWLSLCGRTDEIQHGRNDLIKQTPAMVQLVLGEFEYDFMQLDRSDHEGGMQVNQALAANVMDFLLDEELSGAEQLYVLVALLRTVKVGLGVVEGPDTGLLEGILREDIQKLVEAVQFSTVNSTLPLQEDQSQMLTTVNNEAKVRRPTESLTLGKGVRRFMSYEELEEVQAKRVKKERTDLMQGERKAIENGR</sequence>
<dbReference type="RefSeq" id="XP_008075826.1">
    <property type="nucleotide sequence ID" value="XM_008077635.1"/>
</dbReference>